<evidence type="ECO:0000313" key="2">
    <source>
        <dbReference type="EMBL" id="AEE70754.1"/>
    </source>
</evidence>
<dbReference type="InterPro" id="IPR050678">
    <property type="entry name" value="DNA_Partitioning_ATPase"/>
</dbReference>
<dbReference type="PATRIC" id="fig|585538.3.peg.1179"/>
<name>F4D2C0_HELPX</name>
<dbReference type="InterPro" id="IPR027417">
    <property type="entry name" value="P-loop_NTPase"/>
</dbReference>
<dbReference type="PANTHER" id="PTHR13696:SF52">
    <property type="entry name" value="PARA FAMILY PROTEIN CT_582"/>
    <property type="match status" value="1"/>
</dbReference>
<gene>
    <name evidence="2" type="ORF">HMPREF0462_1150</name>
</gene>
<dbReference type="Proteomes" id="UP000008459">
    <property type="component" value="Chromosome"/>
</dbReference>
<evidence type="ECO:0000259" key="1">
    <source>
        <dbReference type="Pfam" id="PF13614"/>
    </source>
</evidence>
<dbReference type="Pfam" id="PF13614">
    <property type="entry name" value="AAA_31"/>
    <property type="match status" value="1"/>
</dbReference>
<organism evidence="2 3">
    <name type="scientific">Helicobacter pylori 83</name>
    <dbReference type="NCBI Taxonomy" id="585538"/>
    <lineage>
        <taxon>Bacteria</taxon>
        <taxon>Pseudomonadati</taxon>
        <taxon>Campylobacterota</taxon>
        <taxon>Epsilonproteobacteria</taxon>
        <taxon>Campylobacterales</taxon>
        <taxon>Helicobacteraceae</taxon>
        <taxon>Helicobacter</taxon>
    </lineage>
</organism>
<reference evidence="2 3" key="1">
    <citation type="submission" date="2011-03" db="EMBL/GenBank/DDBJ databases">
        <authorList>
            <person name="Muzny D."/>
            <person name="Qin X."/>
            <person name="Deng J."/>
            <person name="Jiang H."/>
            <person name="Liu Y."/>
            <person name="Qu J."/>
            <person name="Song X.-Z."/>
            <person name="Zhang L."/>
            <person name="Thornton R."/>
            <person name="Coyle M."/>
            <person name="Francisco L."/>
            <person name="Jackson L."/>
            <person name="Javaid M."/>
            <person name="Korchina V."/>
            <person name="Kovar C."/>
            <person name="Mata R."/>
            <person name="Mathew T."/>
            <person name="Ngo R."/>
            <person name="Nguyen L."/>
            <person name="Nguyen N."/>
            <person name="Okwuonu G."/>
            <person name="Ongeri F."/>
            <person name="Pham C."/>
            <person name="Simmons D."/>
            <person name="Wilczek-Boney K."/>
            <person name="Hale W."/>
            <person name="Jakkamsetti A."/>
            <person name="Pham P."/>
            <person name="Ruth R."/>
            <person name="San Lucas F."/>
            <person name="Warren J."/>
            <person name="Zhang J."/>
            <person name="Zhao Z."/>
            <person name="Zhou C."/>
            <person name="Zhu D."/>
            <person name="Lee S."/>
            <person name="Bess C."/>
            <person name="Blankenburg K."/>
            <person name="Forbes L."/>
            <person name="Fu Q."/>
            <person name="Gubbala S."/>
            <person name="Hirani K."/>
            <person name="Jayaseelan J.C."/>
            <person name="Lara F."/>
            <person name="Munidasa M."/>
            <person name="Palculict T."/>
            <person name="Patil S."/>
            <person name="Pu L.-L."/>
            <person name="Saada N."/>
            <person name="Tang L."/>
            <person name="Weissenberger G."/>
            <person name="Zhu Y."/>
            <person name="Hemphill L."/>
            <person name="Shang Y."/>
            <person name="Youmans B."/>
            <person name="Ayvaz T."/>
            <person name="Ross M."/>
            <person name="Santibanez J."/>
            <person name="Aqrawi P."/>
            <person name="Gross S."/>
            <person name="Joshi V."/>
            <person name="Fowler G."/>
            <person name="Nazareth L."/>
            <person name="Reid J."/>
            <person name="Worley K."/>
            <person name="Petrosino J."/>
            <person name="Highlander S."/>
            <person name="Gibbs R."/>
            <person name="Gibbs R."/>
        </authorList>
    </citation>
    <scope>NUCLEOTIDE SEQUENCE [LARGE SCALE GENOMIC DNA]</scope>
    <source>
        <strain evidence="2 3">83</strain>
    </source>
</reference>
<evidence type="ECO:0000313" key="3">
    <source>
        <dbReference type="Proteomes" id="UP000008459"/>
    </source>
</evidence>
<dbReference type="InterPro" id="IPR025669">
    <property type="entry name" value="AAA_dom"/>
</dbReference>
<dbReference type="AlphaFoldDB" id="F4D2C0"/>
<feature type="domain" description="AAA" evidence="1">
    <location>
        <begin position="6"/>
        <end position="186"/>
    </location>
</feature>
<sequence>MSMMNEIIAVANQKGGVGKTTTAVNLAASLAVHEKKILLIDFDPQANATSSLGFRRDKIDYDIYHVLIGRKQISQVILKTQMPFLDLVPSNLGLAGFEKTFYDSVQDENKRGELMLKNALESVVGLYDYIIVDSPPALGPLTINSLSAAHSVIIPIQCEFFALEGTKLLLNTIRMLQKSTNPKLKIRGFLPTMHVPQLNLTKGVLAELFKYFDSEFFRDSTTGEYIMIPKSVKLAESPSFGKPILLYDIKSNGSIAYQKLAQSILQG</sequence>
<dbReference type="EMBL" id="CP002605">
    <property type="protein sequence ID" value="AEE70754.1"/>
    <property type="molecule type" value="Genomic_DNA"/>
</dbReference>
<dbReference type="PANTHER" id="PTHR13696">
    <property type="entry name" value="P-LOOP CONTAINING NUCLEOSIDE TRIPHOSPHATE HYDROLASE"/>
    <property type="match status" value="1"/>
</dbReference>
<dbReference type="CDD" id="cd02042">
    <property type="entry name" value="ParAB_family"/>
    <property type="match status" value="1"/>
</dbReference>
<dbReference type="HOGENOM" id="CLU_037612_1_3_7"/>
<proteinExistence type="predicted"/>
<dbReference type="SUPFAM" id="SSF52540">
    <property type="entry name" value="P-loop containing nucleoside triphosphate hydrolases"/>
    <property type="match status" value="1"/>
</dbReference>
<dbReference type="Gene3D" id="3.40.50.300">
    <property type="entry name" value="P-loop containing nucleotide triphosphate hydrolases"/>
    <property type="match status" value="1"/>
</dbReference>
<protein>
    <submittedName>
        <fullName evidence="2">CobQ/CobB/MinD/ParA nucleotide binding domain protein</fullName>
    </submittedName>
</protein>
<dbReference type="KEGG" id="hpx:HMPREF0462_1150"/>
<accession>F4D2C0</accession>
<dbReference type="FunFam" id="3.40.50.300:FF:000285">
    <property type="entry name" value="Sporulation initiation inhibitor Soj"/>
    <property type="match status" value="1"/>
</dbReference>